<protein>
    <submittedName>
        <fullName evidence="5">Kallikrein related peptidase 12</fullName>
    </submittedName>
</protein>
<accession>M3XR02</accession>
<dbReference type="InterPro" id="IPR043504">
    <property type="entry name" value="Peptidase_S1_PA_chymotrypsin"/>
</dbReference>
<dbReference type="GO" id="GO:0030141">
    <property type="term" value="C:secretory granule"/>
    <property type="evidence" value="ECO:0007669"/>
    <property type="project" value="TreeGrafter"/>
</dbReference>
<evidence type="ECO:0000256" key="2">
    <source>
        <dbReference type="SAM" id="MobiDB-lite"/>
    </source>
</evidence>
<dbReference type="Gene3D" id="2.40.10.10">
    <property type="entry name" value="Trypsin-like serine proteases"/>
    <property type="match status" value="2"/>
</dbReference>
<dbReference type="PROSITE" id="PS50240">
    <property type="entry name" value="TRYPSIN_DOM"/>
    <property type="match status" value="1"/>
</dbReference>
<dbReference type="InParanoid" id="M3XR02"/>
<feature type="compositionally biased region" description="Basic and acidic residues" evidence="2">
    <location>
        <begin position="240"/>
        <end position="251"/>
    </location>
</feature>
<dbReference type="InterPro" id="IPR001254">
    <property type="entry name" value="Trypsin_dom"/>
</dbReference>
<evidence type="ECO:0000313" key="5">
    <source>
        <dbReference type="Ensembl" id="ENSMPUP00000001502.1"/>
    </source>
</evidence>
<dbReference type="PANTHER" id="PTHR24271">
    <property type="entry name" value="KALLIKREIN-RELATED"/>
    <property type="match status" value="1"/>
</dbReference>
<dbReference type="GO" id="GO:0004252">
    <property type="term" value="F:serine-type endopeptidase activity"/>
    <property type="evidence" value="ECO:0007669"/>
    <property type="project" value="InterPro"/>
</dbReference>
<dbReference type="EMBL" id="AEYP01068177">
    <property type="status" value="NOT_ANNOTATED_CDS"/>
    <property type="molecule type" value="Genomic_DNA"/>
</dbReference>
<dbReference type="InterPro" id="IPR009003">
    <property type="entry name" value="Peptidase_S1_PA"/>
</dbReference>
<dbReference type="PROSITE" id="PS00134">
    <property type="entry name" value="TRYPSIN_HIS"/>
    <property type="match status" value="1"/>
</dbReference>
<dbReference type="Ensembl" id="ENSMPUT00000001534.1">
    <property type="protein sequence ID" value="ENSMPUP00000001502.1"/>
    <property type="gene ID" value="ENSMPUG00000001517.1"/>
</dbReference>
<evidence type="ECO:0000256" key="1">
    <source>
        <dbReference type="ARBA" id="ARBA00023157"/>
    </source>
</evidence>
<dbReference type="InterPro" id="IPR018114">
    <property type="entry name" value="TRYPSIN_HIS"/>
</dbReference>
<dbReference type="FunFam" id="2.40.10.10:FF:000147">
    <property type="entry name" value="Kallikrein related peptidase 12"/>
    <property type="match status" value="1"/>
</dbReference>
<feature type="region of interest" description="Disordered" evidence="2">
    <location>
        <begin position="232"/>
        <end position="313"/>
    </location>
</feature>
<dbReference type="InterPro" id="IPR001314">
    <property type="entry name" value="Peptidase_S1A"/>
</dbReference>
<name>M3XR02_MUSPF</name>
<evidence type="ECO:0000256" key="3">
    <source>
        <dbReference type="SAM" id="SignalP"/>
    </source>
</evidence>
<dbReference type="STRING" id="9669.ENSMPUP00000001502"/>
<dbReference type="SMART" id="SM00020">
    <property type="entry name" value="Tryp_SPc"/>
    <property type="match status" value="1"/>
</dbReference>
<dbReference type="PANTHER" id="PTHR24271:SF63">
    <property type="entry name" value="KALLIKREIN-12"/>
    <property type="match status" value="1"/>
</dbReference>
<dbReference type="AlphaFoldDB" id="M3XR02"/>
<dbReference type="GeneTree" id="ENSGT01020000230389"/>
<keyword evidence="3" id="KW-0732">Signal</keyword>
<keyword evidence="1" id="KW-1015">Disulfide bond</keyword>
<feature type="signal peptide" evidence="3">
    <location>
        <begin position="1"/>
        <end position="31"/>
    </location>
</feature>
<dbReference type="CDD" id="cd00190">
    <property type="entry name" value="Tryp_SPc"/>
    <property type="match status" value="1"/>
</dbReference>
<evidence type="ECO:0000259" key="4">
    <source>
        <dbReference type="PROSITE" id="PS50240"/>
    </source>
</evidence>
<feature type="compositionally biased region" description="Polar residues" evidence="2">
    <location>
        <begin position="301"/>
        <end position="313"/>
    </location>
</feature>
<dbReference type="Pfam" id="PF00089">
    <property type="entry name" value="Trypsin"/>
    <property type="match status" value="1"/>
</dbReference>
<sequence length="313" mass="34345">MEDSACRGTRTWRQAILGSSILLLLSVTGLSQPAKEKITEGKECVRHSQPWQVGLFEGTNLRCGGVLIDRRWVLTAAHCSGSRYWVRLGEHSLSRLDWTEQIRRSGFSVTHPGYHRAQHNHDNDLRLLRLGTPVRLTRSVQPLPLPNTCAAAGTKCQISGWGITNQPWNPFPDLLQCLNVSIVSSATCRTVFPGRITDNMVCAIGTEGADACQVSECRQSVVTRGRTFGTAQGGWGADRGGQKGEAQDKAGRARRWRSERRGGWWKTEGGNREGKMGGAPGEGEEEKTREGRGWQGLGTEVCNQLSLPIPSSN</sequence>
<dbReference type="HOGENOM" id="CLU_888418_0_0_1"/>
<feature type="chain" id="PRO_5004043818" evidence="3">
    <location>
        <begin position="32"/>
        <end position="313"/>
    </location>
</feature>
<gene>
    <name evidence="5" type="primary">KLK12</name>
</gene>
<proteinExistence type="predicted"/>
<organism evidence="5">
    <name type="scientific">Mustela putorius furo</name>
    <name type="common">European domestic ferret</name>
    <name type="synonym">Mustela furo</name>
    <dbReference type="NCBI Taxonomy" id="9669"/>
    <lineage>
        <taxon>Eukaryota</taxon>
        <taxon>Metazoa</taxon>
        <taxon>Chordata</taxon>
        <taxon>Craniata</taxon>
        <taxon>Vertebrata</taxon>
        <taxon>Euteleostomi</taxon>
        <taxon>Mammalia</taxon>
        <taxon>Eutheria</taxon>
        <taxon>Laurasiatheria</taxon>
        <taxon>Carnivora</taxon>
        <taxon>Caniformia</taxon>
        <taxon>Musteloidea</taxon>
        <taxon>Mustelidae</taxon>
        <taxon>Mustelinae</taxon>
        <taxon>Mustela</taxon>
    </lineage>
</organism>
<dbReference type="PRINTS" id="PR00722">
    <property type="entry name" value="CHYMOTRYPSIN"/>
</dbReference>
<feature type="domain" description="Peptidase S1" evidence="4">
    <location>
        <begin position="38"/>
        <end position="262"/>
    </location>
</feature>
<dbReference type="GO" id="GO:0006508">
    <property type="term" value="P:proteolysis"/>
    <property type="evidence" value="ECO:0007669"/>
    <property type="project" value="Ensembl"/>
</dbReference>
<dbReference type="SUPFAM" id="SSF50494">
    <property type="entry name" value="Trypsin-like serine proteases"/>
    <property type="match status" value="1"/>
</dbReference>
<reference evidence="5" key="1">
    <citation type="submission" date="2024-06" db="UniProtKB">
        <authorList>
            <consortium name="Ensembl"/>
        </authorList>
    </citation>
    <scope>IDENTIFICATION</scope>
</reference>
<dbReference type="eggNOG" id="KOG3627">
    <property type="taxonomic scope" value="Eukaryota"/>
</dbReference>